<gene>
    <name evidence="3" type="ORF">B0J12DRAFT_176135</name>
</gene>
<dbReference type="PANTHER" id="PTHR48081">
    <property type="entry name" value="AB HYDROLASE SUPERFAMILY PROTEIN C4A8.06C"/>
    <property type="match status" value="1"/>
</dbReference>
<accession>A0ABQ8GVR9</accession>
<sequence>MVVPEAPTTPTEYPLELPVRDGRTSRARVYKPSSPPSSPSPLVILLYGGGFCLGDPTATASWAKAIAATTGAVVVAPRYRLAPDNPFPAAPHDVWDALAWLSQPANASTLGVDLSAGFVIGGFSAGANLAAAAAQRYVLSKSPSDPPLTGLLLSIPALLDDAIVPPDQRELWFSREQNAHAMTINAAAMEWINQAYRQDVRSTEYSPFNYGDEAHVGMPPTYVQVCGQDPLRDDGLVYERVLRAKGVKTRLDVYPGVPHGHAFTFPTLKSAVQCNADFVKAAAWALGRDLGDEEAKTAYAEAVASLPPPPPPRPSTPKAD</sequence>
<evidence type="ECO:0000313" key="3">
    <source>
        <dbReference type="EMBL" id="KAH7063645.1"/>
    </source>
</evidence>
<reference evidence="3 4" key="1">
    <citation type="journal article" date="2021" name="Nat. Commun.">
        <title>Genetic determinants of endophytism in the Arabidopsis root mycobiome.</title>
        <authorList>
            <person name="Mesny F."/>
            <person name="Miyauchi S."/>
            <person name="Thiergart T."/>
            <person name="Pickel B."/>
            <person name="Atanasova L."/>
            <person name="Karlsson M."/>
            <person name="Huettel B."/>
            <person name="Barry K.W."/>
            <person name="Haridas S."/>
            <person name="Chen C."/>
            <person name="Bauer D."/>
            <person name="Andreopoulos W."/>
            <person name="Pangilinan J."/>
            <person name="LaButti K."/>
            <person name="Riley R."/>
            <person name="Lipzen A."/>
            <person name="Clum A."/>
            <person name="Drula E."/>
            <person name="Henrissat B."/>
            <person name="Kohler A."/>
            <person name="Grigoriev I.V."/>
            <person name="Martin F.M."/>
            <person name="Hacquard S."/>
        </authorList>
    </citation>
    <scope>NUCLEOTIDE SEQUENCE [LARGE SCALE GENOMIC DNA]</scope>
    <source>
        <strain evidence="3 4">MPI-SDFR-AT-0080</strain>
    </source>
</reference>
<name>A0ABQ8GVR9_9PEZI</name>
<dbReference type="InterPro" id="IPR029058">
    <property type="entry name" value="AB_hydrolase_fold"/>
</dbReference>
<dbReference type="EMBL" id="JAGTJR010000002">
    <property type="protein sequence ID" value="KAH7063645.1"/>
    <property type="molecule type" value="Genomic_DNA"/>
</dbReference>
<dbReference type="Pfam" id="PF07859">
    <property type="entry name" value="Abhydrolase_3"/>
    <property type="match status" value="1"/>
</dbReference>
<dbReference type="Gene3D" id="3.40.50.1820">
    <property type="entry name" value="alpha/beta hydrolase"/>
    <property type="match status" value="1"/>
</dbReference>
<evidence type="ECO:0000259" key="2">
    <source>
        <dbReference type="Pfam" id="PF07859"/>
    </source>
</evidence>
<dbReference type="PANTHER" id="PTHR48081:SF8">
    <property type="entry name" value="ALPHA_BETA HYDROLASE FOLD-3 DOMAIN-CONTAINING PROTEIN-RELATED"/>
    <property type="match status" value="1"/>
</dbReference>
<dbReference type="SUPFAM" id="SSF53474">
    <property type="entry name" value="alpha/beta-Hydrolases"/>
    <property type="match status" value="1"/>
</dbReference>
<keyword evidence="1" id="KW-0378">Hydrolase</keyword>
<organism evidence="3 4">
    <name type="scientific">Macrophomina phaseolina</name>
    <dbReference type="NCBI Taxonomy" id="35725"/>
    <lineage>
        <taxon>Eukaryota</taxon>
        <taxon>Fungi</taxon>
        <taxon>Dikarya</taxon>
        <taxon>Ascomycota</taxon>
        <taxon>Pezizomycotina</taxon>
        <taxon>Dothideomycetes</taxon>
        <taxon>Dothideomycetes incertae sedis</taxon>
        <taxon>Botryosphaeriales</taxon>
        <taxon>Botryosphaeriaceae</taxon>
        <taxon>Macrophomina</taxon>
    </lineage>
</organism>
<feature type="domain" description="Alpha/beta hydrolase fold-3" evidence="2">
    <location>
        <begin position="44"/>
        <end position="261"/>
    </location>
</feature>
<dbReference type="Proteomes" id="UP000774617">
    <property type="component" value="Unassembled WGS sequence"/>
</dbReference>
<keyword evidence="4" id="KW-1185">Reference proteome</keyword>
<comment type="caution">
    <text evidence="3">The sequence shown here is derived from an EMBL/GenBank/DDBJ whole genome shotgun (WGS) entry which is preliminary data.</text>
</comment>
<proteinExistence type="predicted"/>
<dbReference type="InterPro" id="IPR050300">
    <property type="entry name" value="GDXG_lipolytic_enzyme"/>
</dbReference>
<evidence type="ECO:0000256" key="1">
    <source>
        <dbReference type="ARBA" id="ARBA00022801"/>
    </source>
</evidence>
<protein>
    <submittedName>
        <fullName evidence="3">Lipase/esterase</fullName>
    </submittedName>
</protein>
<dbReference type="InterPro" id="IPR013094">
    <property type="entry name" value="AB_hydrolase_3"/>
</dbReference>
<evidence type="ECO:0000313" key="4">
    <source>
        <dbReference type="Proteomes" id="UP000774617"/>
    </source>
</evidence>